<dbReference type="AlphaFoldDB" id="A0A2J0KYM3"/>
<dbReference type="InterPro" id="IPR015946">
    <property type="entry name" value="KH_dom-like_a/b"/>
</dbReference>
<dbReference type="GO" id="GO:0022627">
    <property type="term" value="C:cytosolic small ribosomal subunit"/>
    <property type="evidence" value="ECO:0007669"/>
    <property type="project" value="TreeGrafter"/>
</dbReference>
<keyword evidence="4 8" id="KW-0689">Ribosomal protein</keyword>
<comment type="caution">
    <text evidence="11">The sequence shown here is derived from an EMBL/GenBank/DDBJ whole genome shotgun (WGS) entry which is preliminary data.</text>
</comment>
<comment type="similarity">
    <text evidence="1 8 9">Belongs to the universal ribosomal protein uS3 family.</text>
</comment>
<organism evidence="11 12">
    <name type="scientific">Candidatus Aquitaenariimonas noxiae</name>
    <dbReference type="NCBI Taxonomy" id="1974741"/>
    <lineage>
        <taxon>Bacteria</taxon>
        <taxon>Pseudomonadati</taxon>
        <taxon>Candidatus Omnitrophota</taxon>
        <taxon>Candidatus Aquitaenariimonas</taxon>
    </lineage>
</organism>
<evidence type="ECO:0000313" key="12">
    <source>
        <dbReference type="Proteomes" id="UP000230052"/>
    </source>
</evidence>
<dbReference type="GO" id="GO:0003735">
    <property type="term" value="F:structural constituent of ribosome"/>
    <property type="evidence" value="ECO:0007669"/>
    <property type="project" value="InterPro"/>
</dbReference>
<keyword evidence="2 8" id="KW-0699">rRNA-binding</keyword>
<dbReference type="GO" id="GO:0019843">
    <property type="term" value="F:rRNA binding"/>
    <property type="evidence" value="ECO:0007669"/>
    <property type="project" value="UniProtKB-UniRule"/>
</dbReference>
<evidence type="ECO:0000256" key="2">
    <source>
        <dbReference type="ARBA" id="ARBA00022730"/>
    </source>
</evidence>
<dbReference type="Pfam" id="PF00189">
    <property type="entry name" value="Ribosomal_S3_C"/>
    <property type="match status" value="1"/>
</dbReference>
<dbReference type="PANTHER" id="PTHR11760:SF19">
    <property type="entry name" value="SMALL RIBOSOMAL SUBUNIT PROTEIN US3C"/>
    <property type="match status" value="1"/>
</dbReference>
<dbReference type="HAMAP" id="MF_01309_B">
    <property type="entry name" value="Ribosomal_uS3_B"/>
    <property type="match status" value="1"/>
</dbReference>
<dbReference type="GO" id="GO:0003729">
    <property type="term" value="F:mRNA binding"/>
    <property type="evidence" value="ECO:0007669"/>
    <property type="project" value="UniProtKB-UniRule"/>
</dbReference>
<dbReference type="GO" id="GO:0006412">
    <property type="term" value="P:translation"/>
    <property type="evidence" value="ECO:0007669"/>
    <property type="project" value="UniProtKB-UniRule"/>
</dbReference>
<dbReference type="SUPFAM" id="SSF54814">
    <property type="entry name" value="Prokaryotic type KH domain (KH-domain type II)"/>
    <property type="match status" value="1"/>
</dbReference>
<dbReference type="SMART" id="SM00322">
    <property type="entry name" value="KH"/>
    <property type="match status" value="1"/>
</dbReference>
<sequence>MGQKTHPYGFRLGYIKDWKAHWFANKKEFSVYLLEDIKIKRYIKKSLSQAAVSSIVVDRTGKKVRVSIYSARPGIIIGRRGSEIDKLKEEIQEMTGGEVIIDIKEIKNPAIEAQLVAENIAFQLEKRIPFRRAMKKAVSTAMGSGAGGIKIRCAGRLGGAEIARTENYKKGKVPLQTLRADIDYGFAEAMTTYGIIGVKVWVYKGDILPKKDKVEDDLVGTDAQKG</sequence>
<dbReference type="InterPro" id="IPR005704">
    <property type="entry name" value="Ribosomal_uS3_bac-typ"/>
</dbReference>
<dbReference type="NCBIfam" id="TIGR01009">
    <property type="entry name" value="rpsC_bact"/>
    <property type="match status" value="1"/>
</dbReference>
<dbReference type="CDD" id="cd02412">
    <property type="entry name" value="KH-II_30S_S3"/>
    <property type="match status" value="1"/>
</dbReference>
<evidence type="ECO:0000256" key="7">
    <source>
        <dbReference type="ARBA" id="ARBA00035257"/>
    </source>
</evidence>
<dbReference type="PROSITE" id="PS50823">
    <property type="entry name" value="KH_TYPE_2"/>
    <property type="match status" value="1"/>
</dbReference>
<evidence type="ECO:0000256" key="3">
    <source>
        <dbReference type="ARBA" id="ARBA00022884"/>
    </source>
</evidence>
<dbReference type="PROSITE" id="PS00548">
    <property type="entry name" value="RIBOSOMAL_S3"/>
    <property type="match status" value="1"/>
</dbReference>
<dbReference type="PANTHER" id="PTHR11760">
    <property type="entry name" value="30S/40S RIBOSOMAL PROTEIN S3"/>
    <property type="match status" value="1"/>
</dbReference>
<dbReference type="InterPro" id="IPR036419">
    <property type="entry name" value="Ribosomal_S3_C_sf"/>
</dbReference>
<proteinExistence type="inferred from homology"/>
<evidence type="ECO:0000256" key="9">
    <source>
        <dbReference type="RuleBase" id="RU003624"/>
    </source>
</evidence>
<dbReference type="InterPro" id="IPR057258">
    <property type="entry name" value="Ribosomal_uS3"/>
</dbReference>
<evidence type="ECO:0000256" key="8">
    <source>
        <dbReference type="HAMAP-Rule" id="MF_01309"/>
    </source>
</evidence>
<keyword evidence="5 8" id="KW-0687">Ribonucleoprotein</keyword>
<feature type="domain" description="KH type-2" evidence="10">
    <location>
        <begin position="39"/>
        <end position="107"/>
    </location>
</feature>
<dbReference type="EMBL" id="PEWV01000008">
    <property type="protein sequence ID" value="PIU42394.1"/>
    <property type="molecule type" value="Genomic_DNA"/>
</dbReference>
<evidence type="ECO:0000256" key="6">
    <source>
        <dbReference type="ARBA" id="ARBA00024998"/>
    </source>
</evidence>
<dbReference type="InterPro" id="IPR001351">
    <property type="entry name" value="Ribosomal_uS3_C"/>
</dbReference>
<dbReference type="InterPro" id="IPR018280">
    <property type="entry name" value="Ribosomal_uS3_CS"/>
</dbReference>
<gene>
    <name evidence="8" type="primary">rpsC</name>
    <name evidence="11" type="ORF">COS99_00615</name>
</gene>
<evidence type="ECO:0000256" key="1">
    <source>
        <dbReference type="ARBA" id="ARBA00010761"/>
    </source>
</evidence>
<dbReference type="InterPro" id="IPR004087">
    <property type="entry name" value="KH_dom"/>
</dbReference>
<comment type="subunit">
    <text evidence="8">Part of the 30S ribosomal subunit. Forms a tight complex with proteins S10 and S14.</text>
</comment>
<dbReference type="Gene3D" id="3.30.1140.32">
    <property type="entry name" value="Ribosomal protein S3, C-terminal domain"/>
    <property type="match status" value="1"/>
</dbReference>
<dbReference type="Pfam" id="PF07650">
    <property type="entry name" value="KH_2"/>
    <property type="match status" value="1"/>
</dbReference>
<accession>A0A2J0KYM3</accession>
<evidence type="ECO:0000256" key="4">
    <source>
        <dbReference type="ARBA" id="ARBA00022980"/>
    </source>
</evidence>
<evidence type="ECO:0000259" key="10">
    <source>
        <dbReference type="PROSITE" id="PS50823"/>
    </source>
</evidence>
<dbReference type="InterPro" id="IPR009019">
    <property type="entry name" value="KH_sf_prok-type"/>
</dbReference>
<evidence type="ECO:0000313" key="11">
    <source>
        <dbReference type="EMBL" id="PIU42394.1"/>
    </source>
</evidence>
<evidence type="ECO:0000256" key="5">
    <source>
        <dbReference type="ARBA" id="ARBA00023274"/>
    </source>
</evidence>
<dbReference type="FunFam" id="3.30.300.20:FF:000001">
    <property type="entry name" value="30S ribosomal protein S3"/>
    <property type="match status" value="1"/>
</dbReference>
<reference evidence="11 12" key="1">
    <citation type="submission" date="2017-09" db="EMBL/GenBank/DDBJ databases">
        <title>Depth-based differentiation of microbial function through sediment-hosted aquifers and enrichment of novel symbionts in the deep terrestrial subsurface.</title>
        <authorList>
            <person name="Probst A.J."/>
            <person name="Ladd B."/>
            <person name="Jarett J.K."/>
            <person name="Geller-Mcgrath D.E."/>
            <person name="Sieber C.M."/>
            <person name="Emerson J.B."/>
            <person name="Anantharaman K."/>
            <person name="Thomas B.C."/>
            <person name="Malmstrom R."/>
            <person name="Stieglmeier M."/>
            <person name="Klingl A."/>
            <person name="Woyke T."/>
            <person name="Ryan C.M."/>
            <person name="Banfield J.F."/>
        </authorList>
    </citation>
    <scope>NUCLEOTIDE SEQUENCE [LARGE SCALE GENOMIC DNA]</scope>
    <source>
        <strain evidence="11">CG07_land_8_20_14_0_80_42_15</strain>
    </source>
</reference>
<dbReference type="SUPFAM" id="SSF54821">
    <property type="entry name" value="Ribosomal protein S3 C-terminal domain"/>
    <property type="match status" value="1"/>
</dbReference>
<protein>
    <recommendedName>
        <fullName evidence="7 8">Small ribosomal subunit protein uS3</fullName>
    </recommendedName>
</protein>
<dbReference type="Proteomes" id="UP000230052">
    <property type="component" value="Unassembled WGS sequence"/>
</dbReference>
<comment type="function">
    <text evidence="6 8">Binds the lower part of the 30S subunit head. Binds mRNA in the 70S ribosome, positioning it for translation.</text>
</comment>
<dbReference type="Gene3D" id="3.30.300.20">
    <property type="match status" value="1"/>
</dbReference>
<keyword evidence="3 8" id="KW-0694">RNA-binding</keyword>
<name>A0A2J0KYM3_9BACT</name>
<dbReference type="InterPro" id="IPR004044">
    <property type="entry name" value="KH_dom_type_2"/>
</dbReference>